<evidence type="ECO:0000313" key="3">
    <source>
        <dbReference type="EMBL" id="MCP9275047.1"/>
    </source>
</evidence>
<dbReference type="PANTHER" id="PTHR35526:SF3">
    <property type="entry name" value="ANTI-SIGMA-F FACTOR RSBW"/>
    <property type="match status" value="1"/>
</dbReference>
<dbReference type="RefSeq" id="WP_255062789.1">
    <property type="nucleotide sequence ID" value="NZ_JANDBD010000010.1"/>
</dbReference>
<dbReference type="CDD" id="cd16936">
    <property type="entry name" value="HATPase_RsbW-like"/>
    <property type="match status" value="1"/>
</dbReference>
<dbReference type="InterPro" id="IPR003594">
    <property type="entry name" value="HATPase_dom"/>
</dbReference>
<evidence type="ECO:0000259" key="2">
    <source>
        <dbReference type="Pfam" id="PF13581"/>
    </source>
</evidence>
<dbReference type="SUPFAM" id="SSF55874">
    <property type="entry name" value="ATPase domain of HSP90 chaperone/DNA topoisomerase II/histidine kinase"/>
    <property type="match status" value="1"/>
</dbReference>
<organism evidence="3 4">
    <name type="scientific">Mycolicibacterium arenosum</name>
    <dbReference type="NCBI Taxonomy" id="2952157"/>
    <lineage>
        <taxon>Bacteria</taxon>
        <taxon>Bacillati</taxon>
        <taxon>Actinomycetota</taxon>
        <taxon>Actinomycetes</taxon>
        <taxon>Mycobacteriales</taxon>
        <taxon>Mycobacteriaceae</taxon>
        <taxon>Mycolicibacterium</taxon>
    </lineage>
</organism>
<comment type="caution">
    <text evidence="3">The sequence shown here is derived from an EMBL/GenBank/DDBJ whole genome shotgun (WGS) entry which is preliminary data.</text>
</comment>
<reference evidence="3 4" key="1">
    <citation type="submission" date="2022-06" db="EMBL/GenBank/DDBJ databases">
        <title>Mycolicibacterium sp. CAU 1645 isolated from seawater.</title>
        <authorList>
            <person name="Kim W."/>
        </authorList>
    </citation>
    <scope>NUCLEOTIDE SEQUENCE [LARGE SCALE GENOMIC DNA]</scope>
    <source>
        <strain evidence="3 4">CAU 1645</strain>
    </source>
</reference>
<keyword evidence="3" id="KW-0547">Nucleotide-binding</keyword>
<keyword evidence="3" id="KW-0067">ATP-binding</keyword>
<protein>
    <submittedName>
        <fullName evidence="3">ATP-binding protein</fullName>
    </submittedName>
</protein>
<keyword evidence="1" id="KW-0723">Serine/threonine-protein kinase</keyword>
<name>A0ABT1M899_9MYCO</name>
<keyword evidence="1" id="KW-0418">Kinase</keyword>
<dbReference type="Gene3D" id="3.30.565.10">
    <property type="entry name" value="Histidine kinase-like ATPase, C-terminal domain"/>
    <property type="match status" value="1"/>
</dbReference>
<gene>
    <name evidence="3" type="ORF">NM203_22925</name>
</gene>
<proteinExistence type="predicted"/>
<feature type="domain" description="Histidine kinase/HSP90-like ATPase" evidence="2">
    <location>
        <begin position="18"/>
        <end position="138"/>
    </location>
</feature>
<dbReference type="GO" id="GO:0005524">
    <property type="term" value="F:ATP binding"/>
    <property type="evidence" value="ECO:0007669"/>
    <property type="project" value="UniProtKB-KW"/>
</dbReference>
<accession>A0ABT1M899</accession>
<sequence>MPTADLANAERFERVGVAATPQLASQLRDEFAQWLGRFFELDADRSNDLILAINEALANCAEFAYVTAGAPGTMDLVARHDAAESSITVAVSDRGVWRLTDTQHDNRTRGRGIPLMRALSDVTTIETSADGTTVKMVWTNVTPR</sequence>
<dbReference type="InterPro" id="IPR036890">
    <property type="entry name" value="HATPase_C_sf"/>
</dbReference>
<dbReference type="PANTHER" id="PTHR35526">
    <property type="entry name" value="ANTI-SIGMA-F FACTOR RSBW-RELATED"/>
    <property type="match status" value="1"/>
</dbReference>
<evidence type="ECO:0000313" key="4">
    <source>
        <dbReference type="Proteomes" id="UP001651690"/>
    </source>
</evidence>
<dbReference type="Pfam" id="PF13581">
    <property type="entry name" value="HATPase_c_2"/>
    <property type="match status" value="1"/>
</dbReference>
<evidence type="ECO:0000256" key="1">
    <source>
        <dbReference type="ARBA" id="ARBA00022527"/>
    </source>
</evidence>
<dbReference type="EMBL" id="JANDBD010000010">
    <property type="protein sequence ID" value="MCP9275047.1"/>
    <property type="molecule type" value="Genomic_DNA"/>
</dbReference>
<keyword evidence="1" id="KW-0808">Transferase</keyword>
<dbReference type="InterPro" id="IPR050267">
    <property type="entry name" value="Anti-sigma-factor_SerPK"/>
</dbReference>
<dbReference type="Proteomes" id="UP001651690">
    <property type="component" value="Unassembled WGS sequence"/>
</dbReference>
<keyword evidence="4" id="KW-1185">Reference proteome</keyword>